<gene>
    <name evidence="3" type="primary">LOC132535792</name>
</gene>
<evidence type="ECO:0000256" key="1">
    <source>
        <dbReference type="SAM" id="MobiDB-lite"/>
    </source>
</evidence>
<dbReference type="RefSeq" id="XP_060038939.1">
    <property type="nucleotide sequence ID" value="XM_060182956.1"/>
</dbReference>
<dbReference type="PANTHER" id="PTHR37876">
    <property type="entry name" value="PROTEIN GAR2-LIKE"/>
    <property type="match status" value="1"/>
</dbReference>
<evidence type="ECO:0000313" key="3">
    <source>
        <dbReference type="RefSeq" id="XP_060038939.1"/>
    </source>
</evidence>
<keyword evidence="2" id="KW-1185">Reference proteome</keyword>
<name>A0ABM3WQT9_ERIEU</name>
<dbReference type="GeneID" id="132535792"/>
<proteinExistence type="predicted"/>
<accession>A0ABM3WQT9</accession>
<protein>
    <submittedName>
        <fullName evidence="3">Uncharacterized protein CXorf51A-like</fullName>
    </submittedName>
</protein>
<evidence type="ECO:0000313" key="2">
    <source>
        <dbReference type="Proteomes" id="UP001652624"/>
    </source>
</evidence>
<organism evidence="2 3">
    <name type="scientific">Erinaceus europaeus</name>
    <name type="common">Western European hedgehog</name>
    <dbReference type="NCBI Taxonomy" id="9365"/>
    <lineage>
        <taxon>Eukaryota</taxon>
        <taxon>Metazoa</taxon>
        <taxon>Chordata</taxon>
        <taxon>Craniata</taxon>
        <taxon>Vertebrata</taxon>
        <taxon>Euteleostomi</taxon>
        <taxon>Mammalia</taxon>
        <taxon>Eutheria</taxon>
        <taxon>Laurasiatheria</taxon>
        <taxon>Eulipotyphla</taxon>
        <taxon>Erinaceidae</taxon>
        <taxon>Erinaceinae</taxon>
        <taxon>Erinaceus</taxon>
    </lineage>
</organism>
<feature type="compositionally biased region" description="Basic residues" evidence="1">
    <location>
        <begin position="36"/>
        <end position="59"/>
    </location>
</feature>
<feature type="region of interest" description="Disordered" evidence="1">
    <location>
        <begin position="1"/>
        <end position="74"/>
    </location>
</feature>
<dbReference type="Proteomes" id="UP001652624">
    <property type="component" value="Chromosome X"/>
</dbReference>
<sequence>MAKVTRKLPVATANKEQQTSCSRRKKKVSFGPGCRGGKKTIKKTKKLNKPLRRSPRKKVSERMSQTGKKLKKAKGQPLFGHYHRLKEKLDYEDIIQGSDNLDMPTTSSDLLSI</sequence>
<reference evidence="3" key="1">
    <citation type="submission" date="2025-08" db="UniProtKB">
        <authorList>
            <consortium name="RefSeq"/>
        </authorList>
    </citation>
    <scope>IDENTIFICATION</scope>
</reference>
<dbReference type="PANTHER" id="PTHR37876:SF1">
    <property type="entry name" value="SERINE_ARGININE REPETITIVE MATRIX PROTEIN 4-LIKE-RELATED"/>
    <property type="match status" value="1"/>
</dbReference>
<dbReference type="InterPro" id="IPR040433">
    <property type="entry name" value="Spermatid_TP"/>
</dbReference>